<dbReference type="Pfam" id="PF13612">
    <property type="entry name" value="DDE_Tnp_1_3"/>
    <property type="match status" value="1"/>
</dbReference>
<dbReference type="KEGG" id="mcos:GM418_05810"/>
<organism evidence="2 3">
    <name type="scientific">Maribellus comscasis</name>
    <dbReference type="NCBI Taxonomy" id="2681766"/>
    <lineage>
        <taxon>Bacteria</taxon>
        <taxon>Pseudomonadati</taxon>
        <taxon>Bacteroidota</taxon>
        <taxon>Bacteroidia</taxon>
        <taxon>Marinilabiliales</taxon>
        <taxon>Prolixibacteraceae</taxon>
        <taxon>Maribellus</taxon>
    </lineage>
</organism>
<dbReference type="EMBL" id="CP046401">
    <property type="protein sequence ID" value="QGY43191.1"/>
    <property type="molecule type" value="Genomic_DNA"/>
</dbReference>
<feature type="domain" description="Transposase DDE" evidence="1">
    <location>
        <begin position="102"/>
        <end position="242"/>
    </location>
</feature>
<keyword evidence="3" id="KW-1185">Reference proteome</keyword>
<evidence type="ECO:0000313" key="3">
    <source>
        <dbReference type="Proteomes" id="UP000428260"/>
    </source>
</evidence>
<dbReference type="NCBIfam" id="NF033520">
    <property type="entry name" value="transpos_IS982"/>
    <property type="match status" value="1"/>
</dbReference>
<dbReference type="AlphaFoldDB" id="A0A6I6JLH5"/>
<dbReference type="InterPro" id="IPR025668">
    <property type="entry name" value="Tnp_DDE_dom"/>
</dbReference>
<proteinExistence type="predicted"/>
<name>A0A6I6JLH5_9BACT</name>
<reference evidence="2 3" key="1">
    <citation type="submission" date="2019-11" db="EMBL/GenBank/DDBJ databases">
        <authorList>
            <person name="Zheng R.K."/>
            <person name="Sun C.M."/>
        </authorList>
    </citation>
    <scope>NUCLEOTIDE SEQUENCE [LARGE SCALE GENOMIC DNA]</scope>
    <source>
        <strain evidence="2 3">WC007</strain>
    </source>
</reference>
<dbReference type="RefSeq" id="WP_158864077.1">
    <property type="nucleotide sequence ID" value="NZ_CP046401.1"/>
</dbReference>
<gene>
    <name evidence="2" type="ORF">GM418_05810</name>
</gene>
<evidence type="ECO:0000313" key="2">
    <source>
        <dbReference type="EMBL" id="QGY43191.1"/>
    </source>
</evidence>
<evidence type="ECO:0000259" key="1">
    <source>
        <dbReference type="Pfam" id="PF13612"/>
    </source>
</evidence>
<accession>A0A6I6JLH5</accession>
<protein>
    <submittedName>
        <fullName evidence="2">IS982 family transposase</fullName>
    </submittedName>
</protein>
<sequence>MIKKSIAIYTIIDDLLKEIEHTEPQNRNISDAEVITTTVISALYFSGNQEKAICFMRSVSLIPNMLSKSRFNRRLHMIRDLIVDLFFQLSGMIKELNIESEYIIDSFPVKTCDNMRIANSKLIQGEIYRGKKATMRRWFYGFNVHVMVTTEGIPVEYTFLPGSKHNSEALKQLPFNLEQGSRVYADAGYTNYKIEDMLRDAEQIELLVARKCNSKRKREPYQEFLIESMRKRIETTFSEITTLLPKKIHAVTDYGFILKVIMFLFSYTLNKIEK</sequence>
<dbReference type="Proteomes" id="UP000428260">
    <property type="component" value="Chromosome"/>
</dbReference>